<dbReference type="InterPro" id="IPR036366">
    <property type="entry name" value="PGBDSf"/>
</dbReference>
<evidence type="ECO:0000256" key="1">
    <source>
        <dbReference type="ARBA" id="ARBA00004752"/>
    </source>
</evidence>
<gene>
    <name evidence="7" type="ORF">UFOPK2658_00923</name>
    <name evidence="8" type="ORF">UFOPK2880_01637</name>
    <name evidence="9" type="ORF">UFOPK3004_01312</name>
    <name evidence="10" type="ORF">UFOPK3304_01686</name>
</gene>
<dbReference type="GO" id="GO:0008360">
    <property type="term" value="P:regulation of cell shape"/>
    <property type="evidence" value="ECO:0007669"/>
    <property type="project" value="UniProtKB-KW"/>
</dbReference>
<dbReference type="Gene3D" id="1.10.101.10">
    <property type="entry name" value="PGBD-like superfamily/PGBD"/>
    <property type="match status" value="1"/>
</dbReference>
<organism evidence="7">
    <name type="scientific">freshwater metagenome</name>
    <dbReference type="NCBI Taxonomy" id="449393"/>
    <lineage>
        <taxon>unclassified sequences</taxon>
        <taxon>metagenomes</taxon>
        <taxon>ecological metagenomes</taxon>
    </lineage>
</organism>
<evidence type="ECO:0000259" key="6">
    <source>
        <dbReference type="PROSITE" id="PS52029"/>
    </source>
</evidence>
<evidence type="ECO:0000313" key="8">
    <source>
        <dbReference type="EMBL" id="CAB4784221.1"/>
    </source>
</evidence>
<comment type="pathway">
    <text evidence="1">Cell wall biogenesis; peptidoglycan biosynthesis.</text>
</comment>
<reference evidence="7" key="1">
    <citation type="submission" date="2020-05" db="EMBL/GenBank/DDBJ databases">
        <authorList>
            <person name="Chiriac C."/>
            <person name="Salcher M."/>
            <person name="Ghai R."/>
            <person name="Kavagutti S V."/>
        </authorList>
    </citation>
    <scope>NUCLEOTIDE SEQUENCE</scope>
</reference>
<evidence type="ECO:0000313" key="9">
    <source>
        <dbReference type="EMBL" id="CAB4812081.1"/>
    </source>
</evidence>
<feature type="domain" description="L,D-TPase catalytic" evidence="6">
    <location>
        <begin position="539"/>
        <end position="665"/>
    </location>
</feature>
<evidence type="ECO:0000313" key="10">
    <source>
        <dbReference type="EMBL" id="CAB4881466.1"/>
    </source>
</evidence>
<dbReference type="EMBL" id="CAEZYH010000032">
    <property type="protein sequence ID" value="CAB4719594.1"/>
    <property type="molecule type" value="Genomic_DNA"/>
</dbReference>
<protein>
    <submittedName>
        <fullName evidence="7">Unannotated protein</fullName>
    </submittedName>
</protein>
<dbReference type="SUPFAM" id="SSF141523">
    <property type="entry name" value="L,D-transpeptidase catalytic domain-like"/>
    <property type="match status" value="1"/>
</dbReference>
<dbReference type="PANTHER" id="PTHR30582:SF2">
    <property type="entry name" value="L,D-TRANSPEPTIDASE YCIB-RELATED"/>
    <property type="match status" value="1"/>
</dbReference>
<keyword evidence="3" id="KW-0133">Cell shape</keyword>
<dbReference type="SUPFAM" id="SSF47090">
    <property type="entry name" value="PGBD-like"/>
    <property type="match status" value="1"/>
</dbReference>
<dbReference type="GO" id="GO:0018104">
    <property type="term" value="P:peptidoglycan-protein cross-linking"/>
    <property type="evidence" value="ECO:0007669"/>
    <property type="project" value="TreeGrafter"/>
</dbReference>
<keyword evidence="2" id="KW-0808">Transferase</keyword>
<dbReference type="AlphaFoldDB" id="A0A6J6RJN4"/>
<evidence type="ECO:0000256" key="5">
    <source>
        <dbReference type="ARBA" id="ARBA00023316"/>
    </source>
</evidence>
<dbReference type="EMBL" id="CAFAAL010000131">
    <property type="protein sequence ID" value="CAB4812081.1"/>
    <property type="molecule type" value="Genomic_DNA"/>
</dbReference>
<dbReference type="EMBL" id="CAFBLJ010000130">
    <property type="protein sequence ID" value="CAB4881466.1"/>
    <property type="molecule type" value="Genomic_DNA"/>
</dbReference>
<dbReference type="InterPro" id="IPR050979">
    <property type="entry name" value="LD-transpeptidase"/>
</dbReference>
<dbReference type="GO" id="GO:0071972">
    <property type="term" value="F:peptidoglycan L,D-transpeptidase activity"/>
    <property type="evidence" value="ECO:0007669"/>
    <property type="project" value="TreeGrafter"/>
</dbReference>
<dbReference type="PANTHER" id="PTHR30582">
    <property type="entry name" value="L,D-TRANSPEPTIDASE"/>
    <property type="match status" value="1"/>
</dbReference>
<dbReference type="GO" id="GO:0005576">
    <property type="term" value="C:extracellular region"/>
    <property type="evidence" value="ECO:0007669"/>
    <property type="project" value="TreeGrafter"/>
</dbReference>
<evidence type="ECO:0000256" key="3">
    <source>
        <dbReference type="ARBA" id="ARBA00022960"/>
    </source>
</evidence>
<evidence type="ECO:0000313" key="7">
    <source>
        <dbReference type="EMBL" id="CAB4719594.1"/>
    </source>
</evidence>
<dbReference type="UniPathway" id="UPA00219"/>
<dbReference type="Pfam" id="PF01471">
    <property type="entry name" value="PG_binding_1"/>
    <property type="match status" value="1"/>
</dbReference>
<dbReference type="GO" id="GO:0071555">
    <property type="term" value="P:cell wall organization"/>
    <property type="evidence" value="ECO:0007669"/>
    <property type="project" value="UniProtKB-KW"/>
</dbReference>
<dbReference type="PROSITE" id="PS52029">
    <property type="entry name" value="LD_TPASE"/>
    <property type="match status" value="1"/>
</dbReference>
<dbReference type="Pfam" id="PF03734">
    <property type="entry name" value="YkuD"/>
    <property type="match status" value="1"/>
</dbReference>
<sequence length="666" mass="69188">MTETSAHGRCIFKVFLSVVLVLFSAGYSGQRASAAASTGSVLASSVLAADVPAHASSFVLLPQTQRVLDTRNSGQSIVEAGGTRSIMLTGPIGILFNASVTAAVVNVTVVGPAAPGYWTLWPTGQSQPNASQLNIDDYISTYGGAVAVPNLVTVPVVNGGISVYSSAGGNVVVDLVGFYTPSTTSTPSTSSGRLLSRPAPTRIYDSRNSSVMIAGETRTISIPDSAGASAVVLSVTVIGLSEGYWQVFPSGNSKPDSSNLNSFAMGAISANQVITSVNQNGQVDIYSSGGGHLIVDLVGSFTGSNAPQSTDGLFVPLDSPSRFLDTRATGRIAATGSVEVDVQTQLGHSNIAAVAMNTTITDAFLAGYVSVTPAGSSATTATSRSTSTTNVIYSNQTVASHAIVPVSPRGFDVFTEGGGQLIADISGWYVGGSQAASYAVRGKVVQVTTTGCVGVAAWPVGPIRTGSGPDAVKRLQLRLLELGFWNSGADGEYGSSTKQAVMAFQKWTGLTATSVTDATTAAYLNTTQCKPVAGRTTGDFFEVDKAKQVAFVVRGGKVIYTFNVSTGNGKDYDEEDHLSNNRVTGIAITPVGEFKIYKERDEKVYEGNLGSLYRPKFVVGGIAVHGSRSIPAYPASHGCIRVANPVMDLIWLENLLPKGAKVWIHD</sequence>
<dbReference type="InterPro" id="IPR005490">
    <property type="entry name" value="LD_TPept_cat_dom"/>
</dbReference>
<dbReference type="InterPro" id="IPR038063">
    <property type="entry name" value="Transpep_catalytic_dom"/>
</dbReference>
<accession>A0A6J6RJN4</accession>
<keyword evidence="4" id="KW-0573">Peptidoglycan synthesis</keyword>
<dbReference type="EMBL" id="CAEZZP010000139">
    <property type="protein sequence ID" value="CAB4784221.1"/>
    <property type="molecule type" value="Genomic_DNA"/>
</dbReference>
<dbReference type="Gene3D" id="2.40.440.10">
    <property type="entry name" value="L,D-transpeptidase catalytic domain-like"/>
    <property type="match status" value="1"/>
</dbReference>
<dbReference type="CDD" id="cd16913">
    <property type="entry name" value="YkuD_like"/>
    <property type="match status" value="1"/>
</dbReference>
<name>A0A6J6RJN4_9ZZZZ</name>
<keyword evidence="5" id="KW-0961">Cell wall biogenesis/degradation</keyword>
<evidence type="ECO:0000256" key="4">
    <source>
        <dbReference type="ARBA" id="ARBA00022984"/>
    </source>
</evidence>
<dbReference type="InterPro" id="IPR002477">
    <property type="entry name" value="Peptidoglycan-bd-like"/>
</dbReference>
<dbReference type="InterPro" id="IPR036365">
    <property type="entry name" value="PGBD-like_sf"/>
</dbReference>
<dbReference type="GO" id="GO:0016740">
    <property type="term" value="F:transferase activity"/>
    <property type="evidence" value="ECO:0007669"/>
    <property type="project" value="UniProtKB-KW"/>
</dbReference>
<evidence type="ECO:0000256" key="2">
    <source>
        <dbReference type="ARBA" id="ARBA00022679"/>
    </source>
</evidence>
<proteinExistence type="predicted"/>